<gene>
    <name evidence="2" type="ORF">EJB05_29074</name>
</gene>
<dbReference type="EMBL" id="RWGY01000013">
    <property type="protein sequence ID" value="TVU26524.1"/>
    <property type="molecule type" value="Genomic_DNA"/>
</dbReference>
<reference evidence="2 3" key="1">
    <citation type="journal article" date="2019" name="Sci. Rep.">
        <title>A high-quality genome of Eragrostis curvula grass provides insights into Poaceae evolution and supports new strategies to enhance forage quality.</title>
        <authorList>
            <person name="Carballo J."/>
            <person name="Santos B.A.C.M."/>
            <person name="Zappacosta D."/>
            <person name="Garbus I."/>
            <person name="Selva J.P."/>
            <person name="Gallo C.A."/>
            <person name="Diaz A."/>
            <person name="Albertini E."/>
            <person name="Caccamo M."/>
            <person name="Echenique V."/>
        </authorList>
    </citation>
    <scope>NUCLEOTIDE SEQUENCE [LARGE SCALE GENOMIC DNA]</scope>
    <source>
        <strain evidence="3">cv. Victoria</strain>
        <tissue evidence="2">Leaf</tissue>
    </source>
</reference>
<dbReference type="AlphaFoldDB" id="A0A5J9UT13"/>
<dbReference type="Pfam" id="PF07762">
    <property type="entry name" value="DUF1618"/>
    <property type="match status" value="1"/>
</dbReference>
<evidence type="ECO:0000313" key="3">
    <source>
        <dbReference type="Proteomes" id="UP000324897"/>
    </source>
</evidence>
<dbReference type="OrthoDB" id="685097at2759"/>
<dbReference type="Proteomes" id="UP000324897">
    <property type="component" value="Chromosome 2"/>
</dbReference>
<protein>
    <recommendedName>
        <fullName evidence="1">DUF1618 domain-containing protein</fullName>
    </recommendedName>
</protein>
<organism evidence="2 3">
    <name type="scientific">Eragrostis curvula</name>
    <name type="common">weeping love grass</name>
    <dbReference type="NCBI Taxonomy" id="38414"/>
    <lineage>
        <taxon>Eukaryota</taxon>
        <taxon>Viridiplantae</taxon>
        <taxon>Streptophyta</taxon>
        <taxon>Embryophyta</taxon>
        <taxon>Tracheophyta</taxon>
        <taxon>Spermatophyta</taxon>
        <taxon>Magnoliopsida</taxon>
        <taxon>Liliopsida</taxon>
        <taxon>Poales</taxon>
        <taxon>Poaceae</taxon>
        <taxon>PACMAD clade</taxon>
        <taxon>Chloridoideae</taxon>
        <taxon>Eragrostideae</taxon>
        <taxon>Eragrostidinae</taxon>
        <taxon>Eragrostis</taxon>
    </lineage>
</organism>
<dbReference type="InterPro" id="IPR011676">
    <property type="entry name" value="DUF1618"/>
</dbReference>
<dbReference type="PANTHER" id="PTHR33074:SF76">
    <property type="entry name" value="OS11G0569701 PROTEIN"/>
    <property type="match status" value="1"/>
</dbReference>
<accession>A0A5J9UT13</accession>
<feature type="non-terminal residue" evidence="2">
    <location>
        <position position="1"/>
    </location>
</feature>
<proteinExistence type="predicted"/>
<name>A0A5J9UT13_9POAL</name>
<sequence>MPRPHWLRISPDLPPHGNPKQSDGTLWFAAGRRRSAILVMLNCNGCRKDESSVTDPKTMAESRTSIGRPFRVSLGLAKPPASSFLYYEWIGDSHIEGEYPCDPKVIAAHGDSVLIEMAHWKQVRPTVYDYFVYRAGASRLPLLSQLPGRGFPTRCDRDHGVCREPSERNLSVRNTGLLRCGENELQVVQLEMTAGSDLENFADLCILYLNRSEWELKPAVPIVAAHNGSNEDQTMSRFGGNMVVPVGDRFMCWVDYHDGLMVHDLVQEYPKLRYVPMPVKPPMGYGYYDEGYVPHMEYTRSMCGIGTDTVRYVSIDPRCCCGCPGRGTCVHCRYAFTMTTWNLSLSTDDPMTWVKHTVLDCNDIWTHPAYEGLPRVHPQRPIMSIDNPDIVCFFIHDDDCTSLEESKVWMVEVDMRVKSVLSVLPCTNTRIQWDYLHLPANFFAKW</sequence>
<dbReference type="PANTHER" id="PTHR33074">
    <property type="entry name" value="EXPRESSED PROTEIN-RELATED"/>
    <property type="match status" value="1"/>
</dbReference>
<keyword evidence="3" id="KW-1185">Reference proteome</keyword>
<evidence type="ECO:0000259" key="1">
    <source>
        <dbReference type="Pfam" id="PF07762"/>
    </source>
</evidence>
<comment type="caution">
    <text evidence="2">The sequence shown here is derived from an EMBL/GenBank/DDBJ whole genome shotgun (WGS) entry which is preliminary data.</text>
</comment>
<evidence type="ECO:0000313" key="2">
    <source>
        <dbReference type="EMBL" id="TVU26524.1"/>
    </source>
</evidence>
<dbReference type="Gramene" id="TVU26524">
    <property type="protein sequence ID" value="TVU26524"/>
    <property type="gene ID" value="EJB05_29074"/>
</dbReference>
<feature type="domain" description="DUF1618" evidence="1">
    <location>
        <begin position="253"/>
        <end position="392"/>
    </location>
</feature>